<dbReference type="RefSeq" id="WP_009149580.1">
    <property type="nucleotide sequence ID" value="NZ_CP121471.1"/>
</dbReference>
<reference evidence="2 3" key="2">
    <citation type="submission" date="2011-11" db="EMBL/GenBank/DDBJ databases">
        <authorList>
            <consortium name="US DOE Joint Genome Institute"/>
            <person name="Lucas S."/>
            <person name="Han J."/>
            <person name="Lapidus A."/>
            <person name="Cheng J.-F."/>
            <person name="Goodwin L."/>
            <person name="Pitluck S."/>
            <person name="Peters L."/>
            <person name="Ovchinnikova G."/>
            <person name="Zhang X."/>
            <person name="Detter J.C."/>
            <person name="Han C."/>
            <person name="Tapia R."/>
            <person name="Land M."/>
            <person name="Hauser L."/>
            <person name="Kyrpides N."/>
            <person name="Ivanova N."/>
            <person name="Pagani I."/>
            <person name="Vogl K."/>
            <person name="Liu Z."/>
            <person name="Overmann J."/>
            <person name="Frigaard N.-U."/>
            <person name="Bryant D."/>
            <person name="Woyke T."/>
        </authorList>
    </citation>
    <scope>NUCLEOTIDE SEQUENCE [LARGE SCALE GENOMIC DNA]</scope>
    <source>
        <strain evidence="2 3">970</strain>
    </source>
</reference>
<dbReference type="GO" id="GO:0016887">
    <property type="term" value="F:ATP hydrolysis activity"/>
    <property type="evidence" value="ECO:0007669"/>
    <property type="project" value="InterPro"/>
</dbReference>
<dbReference type="InterPro" id="IPR027417">
    <property type="entry name" value="P-loop_NTPase"/>
</dbReference>
<dbReference type="SUPFAM" id="SSF52540">
    <property type="entry name" value="P-loop containing nucleoside triphosphate hydrolases"/>
    <property type="match status" value="1"/>
</dbReference>
<dbReference type="PANTHER" id="PTHR35894">
    <property type="entry name" value="GENERAL SECRETION PATHWAY PROTEIN A-RELATED"/>
    <property type="match status" value="1"/>
</dbReference>
<dbReference type="InterPro" id="IPR049945">
    <property type="entry name" value="AAA_22"/>
</dbReference>
<reference evidence="3" key="1">
    <citation type="submission" date="2011-06" db="EMBL/GenBank/DDBJ databases">
        <authorList>
            <consortium name="US DOE Joint Genome Institute (JGI-PGF)"/>
            <person name="Lucas S."/>
            <person name="Han J."/>
            <person name="Lapidus A."/>
            <person name="Cheng J.-F."/>
            <person name="Goodwin L."/>
            <person name="Pitluck S."/>
            <person name="Peters L."/>
            <person name="Land M.L."/>
            <person name="Hauser L."/>
            <person name="Vogl K."/>
            <person name="Liu Z."/>
            <person name="Overmann J."/>
            <person name="Frigaard N.-U."/>
            <person name="Bryant D.A."/>
            <person name="Woyke T.J."/>
        </authorList>
    </citation>
    <scope>NUCLEOTIDE SEQUENCE [LARGE SCALE GENOMIC DNA]</scope>
    <source>
        <strain evidence="3">970</strain>
    </source>
</reference>
<dbReference type="EMBL" id="JH603169">
    <property type="protein sequence ID" value="EIC22628.1"/>
    <property type="molecule type" value="Genomic_DNA"/>
</dbReference>
<dbReference type="InterPro" id="IPR003593">
    <property type="entry name" value="AAA+_ATPase"/>
</dbReference>
<sequence>MYQKHFALTAFPFDVTPEPDALFASSSLAEAEARLKHLLELRGIGLVTGEAGSGKTTVCRKVAAELHPGLYRVFYVPLSTGNVMDMYKSVAWELGLPTERNRAAAFRVIRTEISRLTLEARQCPVLIVDEAHHLRNDVLEDLRLLTNYRMDAENRLCLLLVGLTELRRRLAMAVHESLAQRIVVRHHLSGLTREEVPGYLTHRLRLAGCELEVFEPAAVEALFQATQGMPRKLNRLAHYALISAASEKARTVSIDHVQLAREEVGP</sequence>
<dbReference type="PANTHER" id="PTHR35894:SF1">
    <property type="entry name" value="PHOSPHORIBULOKINASE _ URIDINE KINASE FAMILY"/>
    <property type="match status" value="1"/>
</dbReference>
<dbReference type="OrthoDB" id="9780149at2"/>
<dbReference type="HOGENOM" id="CLU_024125_1_0_6"/>
<organism evidence="2 3">
    <name type="scientific">Thiorhodovibrio frisius</name>
    <dbReference type="NCBI Taxonomy" id="631362"/>
    <lineage>
        <taxon>Bacteria</taxon>
        <taxon>Pseudomonadati</taxon>
        <taxon>Pseudomonadota</taxon>
        <taxon>Gammaproteobacteria</taxon>
        <taxon>Chromatiales</taxon>
        <taxon>Chromatiaceae</taxon>
        <taxon>Thiorhodovibrio</taxon>
    </lineage>
</organism>
<dbReference type="Gene3D" id="3.40.50.300">
    <property type="entry name" value="P-loop containing nucleotide triphosphate hydrolases"/>
    <property type="match status" value="1"/>
</dbReference>
<gene>
    <name evidence="2" type="ORF">Thi970DRAFT_02906</name>
</gene>
<dbReference type="Proteomes" id="UP000002964">
    <property type="component" value="Unassembled WGS sequence"/>
</dbReference>
<keyword evidence="3" id="KW-1185">Reference proteome</keyword>
<protein>
    <submittedName>
        <fullName evidence="2">Type II secretory pathway, component ExeA (Predicted ATPase)</fullName>
    </submittedName>
</protein>
<dbReference type="STRING" id="631362.Thi970DRAFT_02906"/>
<dbReference type="AlphaFoldDB" id="H8Z266"/>
<feature type="domain" description="AAA+ ATPase" evidence="1">
    <location>
        <begin position="41"/>
        <end position="198"/>
    </location>
</feature>
<dbReference type="InterPro" id="IPR052026">
    <property type="entry name" value="ExeA_AAA_ATPase_DNA-bind"/>
</dbReference>
<dbReference type="SMART" id="SM00382">
    <property type="entry name" value="AAA"/>
    <property type="match status" value="1"/>
</dbReference>
<evidence type="ECO:0000259" key="1">
    <source>
        <dbReference type="SMART" id="SM00382"/>
    </source>
</evidence>
<dbReference type="CDD" id="cd00009">
    <property type="entry name" value="AAA"/>
    <property type="match status" value="1"/>
</dbReference>
<name>H8Z266_9GAMM</name>
<dbReference type="eggNOG" id="COG3267">
    <property type="taxonomic scope" value="Bacteria"/>
</dbReference>
<dbReference type="Pfam" id="PF13401">
    <property type="entry name" value="AAA_22"/>
    <property type="match status" value="1"/>
</dbReference>
<evidence type="ECO:0000313" key="2">
    <source>
        <dbReference type="EMBL" id="EIC22628.1"/>
    </source>
</evidence>
<proteinExistence type="predicted"/>
<evidence type="ECO:0000313" key="3">
    <source>
        <dbReference type="Proteomes" id="UP000002964"/>
    </source>
</evidence>
<accession>H8Z266</accession>